<reference evidence="1 2" key="1">
    <citation type="submission" date="2017-03" db="EMBL/GenBank/DDBJ databases">
        <title>Genome of the blue death feigning beetle - Asbolus verrucosus.</title>
        <authorList>
            <person name="Rider S.D."/>
        </authorList>
    </citation>
    <scope>NUCLEOTIDE SEQUENCE [LARGE SCALE GENOMIC DNA]</scope>
    <source>
        <strain evidence="1">Butters</strain>
        <tissue evidence="1">Head and leg muscle</tissue>
    </source>
</reference>
<evidence type="ECO:0000313" key="2">
    <source>
        <dbReference type="Proteomes" id="UP000292052"/>
    </source>
</evidence>
<keyword evidence="2" id="KW-1185">Reference proteome</keyword>
<accession>A0A482VZ57</accession>
<evidence type="ECO:0008006" key="3">
    <source>
        <dbReference type="Google" id="ProtNLM"/>
    </source>
</evidence>
<gene>
    <name evidence="1" type="ORF">BDFB_005506</name>
</gene>
<dbReference type="InterPro" id="IPR050410">
    <property type="entry name" value="CCR4/nocturin_mRNA_transcr"/>
</dbReference>
<sequence>MVKGKICKDHKIFEKIINSIDLFHNFQFESACGLPKYTNYTHDFKDCLDYIFVEKNKMKVTNIIPFPKEEELVLYEGLPNNVFPSDHLALIVDLEFM</sequence>
<dbReference type="GO" id="GO:0000175">
    <property type="term" value="F:3'-5'-RNA exonuclease activity"/>
    <property type="evidence" value="ECO:0007669"/>
    <property type="project" value="TreeGrafter"/>
</dbReference>
<dbReference type="Proteomes" id="UP000292052">
    <property type="component" value="Unassembled WGS sequence"/>
</dbReference>
<name>A0A482VZ57_ASBVE</name>
<dbReference type="InterPro" id="IPR036691">
    <property type="entry name" value="Endo/exonu/phosph_ase_sf"/>
</dbReference>
<organism evidence="1 2">
    <name type="scientific">Asbolus verrucosus</name>
    <name type="common">Desert ironclad beetle</name>
    <dbReference type="NCBI Taxonomy" id="1661398"/>
    <lineage>
        <taxon>Eukaryota</taxon>
        <taxon>Metazoa</taxon>
        <taxon>Ecdysozoa</taxon>
        <taxon>Arthropoda</taxon>
        <taxon>Hexapoda</taxon>
        <taxon>Insecta</taxon>
        <taxon>Pterygota</taxon>
        <taxon>Neoptera</taxon>
        <taxon>Endopterygota</taxon>
        <taxon>Coleoptera</taxon>
        <taxon>Polyphaga</taxon>
        <taxon>Cucujiformia</taxon>
        <taxon>Tenebrionidae</taxon>
        <taxon>Pimeliinae</taxon>
        <taxon>Asbolus</taxon>
    </lineage>
</organism>
<dbReference type="EMBL" id="QDEB01047204">
    <property type="protein sequence ID" value="RZC38016.1"/>
    <property type="molecule type" value="Genomic_DNA"/>
</dbReference>
<dbReference type="STRING" id="1661398.A0A482VZ57"/>
<dbReference type="PANTHER" id="PTHR12121:SF37">
    <property type="entry name" value="2',5'-PHOSPHODIESTERASE 12"/>
    <property type="match status" value="1"/>
</dbReference>
<dbReference type="PANTHER" id="PTHR12121">
    <property type="entry name" value="CARBON CATABOLITE REPRESSOR PROTEIN 4"/>
    <property type="match status" value="1"/>
</dbReference>
<evidence type="ECO:0000313" key="1">
    <source>
        <dbReference type="EMBL" id="RZC38016.1"/>
    </source>
</evidence>
<dbReference type="SUPFAM" id="SSF56219">
    <property type="entry name" value="DNase I-like"/>
    <property type="match status" value="1"/>
</dbReference>
<dbReference type="GO" id="GO:0000288">
    <property type="term" value="P:nuclear-transcribed mRNA catabolic process, deadenylation-dependent decay"/>
    <property type="evidence" value="ECO:0007669"/>
    <property type="project" value="TreeGrafter"/>
</dbReference>
<protein>
    <recommendedName>
        <fullName evidence="3">Exo endo phos domain containing protein</fullName>
    </recommendedName>
</protein>
<dbReference type="GO" id="GO:0005739">
    <property type="term" value="C:mitochondrion"/>
    <property type="evidence" value="ECO:0007669"/>
    <property type="project" value="TreeGrafter"/>
</dbReference>
<comment type="caution">
    <text evidence="1">The sequence shown here is derived from an EMBL/GenBank/DDBJ whole genome shotgun (WGS) entry which is preliminary data.</text>
</comment>
<dbReference type="OrthoDB" id="412787at2759"/>
<proteinExistence type="predicted"/>
<dbReference type="AlphaFoldDB" id="A0A482VZ57"/>
<dbReference type="Gene3D" id="3.60.10.10">
    <property type="entry name" value="Endonuclease/exonuclease/phosphatase"/>
    <property type="match status" value="1"/>
</dbReference>